<evidence type="ECO:0000256" key="3">
    <source>
        <dbReference type="ARBA" id="ARBA00022801"/>
    </source>
</evidence>
<dbReference type="GO" id="GO:0017111">
    <property type="term" value="F:ribonucleoside triphosphate phosphatase activity"/>
    <property type="evidence" value="ECO:0007669"/>
    <property type="project" value="TreeGrafter"/>
</dbReference>
<dbReference type="GO" id="GO:0005524">
    <property type="term" value="F:ATP binding"/>
    <property type="evidence" value="ECO:0007669"/>
    <property type="project" value="UniProtKB-KW"/>
</dbReference>
<evidence type="ECO:0000256" key="1">
    <source>
        <dbReference type="ARBA" id="ARBA00004323"/>
    </source>
</evidence>
<dbReference type="InParanoid" id="G8JQQ4"/>
<dbReference type="Proteomes" id="UP000006790">
    <property type="component" value="Chromosome 3"/>
</dbReference>
<dbReference type="eggNOG" id="KOG1385">
    <property type="taxonomic scope" value="Eukaryota"/>
</dbReference>
<sequence>MTVSIHGIFRNYRFVIGALTAMMLVLLLRSSSTGVPIQSSKAVEQPVNIQPVTATPGYLEDKDSESKNPEVAAAVKSQAVKTSQPEIKVEDCKKNQFVVMIDAGSTGSRVHVYEFNTCVEPPKLLKEYFKQLKPGLSSFDTDADGAAKSLDPLLDFAVENIPKDMRRCSPIAVKATAGLRLLGEEKSKKILEAVALHLEKDYDFPIVKGDGVSVMDGKEEGVYAWITTNFLLGNLGGKEKSATAAIFDLGGGSTQIVFEPLPEAVAIPNAAQTYELEFGTHKYTLYQHSHLGYGLMQAKDKLDILIVETNILNGNIKKGATSDSLEMVSPCLAPGVEIKNVKVKVSTGETYTVTFKSPPVSMEAQCRYLADKILKKDAACNDPPCSFDGIHQPSLIHSFSPNGKLYVFSFFYDRTYPLGLPLSYSLQEMFDLTKSACMDKSTWDTTFGSIEGASKSLNTEPRWCMDLNYEISLLHTGYDIPLSRELNTARTIAGKEVGWCLGASLLLLDGNKWTCKIKLDTGI</sequence>
<comment type="function">
    <text evidence="4">After transfer of sugars to endogenous macromolecular acceptors, the enzyme converts nucleoside diphosphates to nucleoside monophosphates which in turn exit the Golgi lumen in a coupled antiporter reaction, allowing entry of additional nucleotide sugar from the cytosol.</text>
</comment>
<accession>G8JQQ4</accession>
<dbReference type="OMA" id="WTCRIKE"/>
<dbReference type="Gene3D" id="3.30.420.40">
    <property type="match status" value="1"/>
</dbReference>
<dbReference type="EC" id="3.6.1.42" evidence="5"/>
<proteinExistence type="inferred from homology"/>
<dbReference type="GO" id="GO:0004382">
    <property type="term" value="F:GDP phosphatase activity"/>
    <property type="evidence" value="ECO:0007669"/>
    <property type="project" value="UniProtKB-EC"/>
</dbReference>
<dbReference type="PANTHER" id="PTHR11782">
    <property type="entry name" value="ADENOSINE/GUANOSINE DIPHOSPHATASE"/>
    <property type="match status" value="1"/>
</dbReference>
<comment type="similarity">
    <text evidence="2 8">Belongs to the GDA1/CD39 NTPase family.</text>
</comment>
<dbReference type="InterPro" id="IPR000407">
    <property type="entry name" value="GDA1_CD39_NTPase"/>
</dbReference>
<evidence type="ECO:0000256" key="8">
    <source>
        <dbReference type="RuleBase" id="RU003833"/>
    </source>
</evidence>
<dbReference type="FunCoup" id="G8JQQ4">
    <property type="interactions" value="349"/>
</dbReference>
<keyword evidence="7" id="KW-0547">Nucleotide-binding</keyword>
<dbReference type="EMBL" id="CP002499">
    <property type="protein sequence ID" value="AET39038.1"/>
    <property type="molecule type" value="Genomic_DNA"/>
</dbReference>
<name>G8JQQ4_ERECY</name>
<dbReference type="PROSITE" id="PS01238">
    <property type="entry name" value="GDA1_CD39_NTPASE"/>
    <property type="match status" value="1"/>
</dbReference>
<dbReference type="GO" id="GO:0006487">
    <property type="term" value="P:protein N-linked glycosylation"/>
    <property type="evidence" value="ECO:0007669"/>
    <property type="project" value="TreeGrafter"/>
</dbReference>
<evidence type="ECO:0000313" key="10">
    <source>
        <dbReference type="Proteomes" id="UP000006790"/>
    </source>
</evidence>
<organism evidence="9 10">
    <name type="scientific">Eremothecium cymbalariae (strain CBS 270.75 / DBVPG 7215 / KCTC 17166 / NRRL Y-17582)</name>
    <name type="common">Yeast</name>
    <dbReference type="NCBI Taxonomy" id="931890"/>
    <lineage>
        <taxon>Eukaryota</taxon>
        <taxon>Fungi</taxon>
        <taxon>Dikarya</taxon>
        <taxon>Ascomycota</taxon>
        <taxon>Saccharomycotina</taxon>
        <taxon>Saccharomycetes</taxon>
        <taxon>Saccharomycetales</taxon>
        <taxon>Saccharomycetaceae</taxon>
        <taxon>Eremothecium</taxon>
    </lineage>
</organism>
<dbReference type="Pfam" id="PF01150">
    <property type="entry name" value="GDA1_CD39"/>
    <property type="match status" value="1"/>
</dbReference>
<dbReference type="PANTHER" id="PTHR11782:SF83">
    <property type="entry name" value="GUANOSINE-DIPHOSPHATASE"/>
    <property type="match status" value="1"/>
</dbReference>
<dbReference type="GeneID" id="11471126"/>
<dbReference type="GO" id="GO:0009134">
    <property type="term" value="P:nucleoside diphosphate catabolic process"/>
    <property type="evidence" value="ECO:0007669"/>
    <property type="project" value="TreeGrafter"/>
</dbReference>
<reference evidence="10" key="1">
    <citation type="journal article" date="2012" name="G3 (Bethesda)">
        <title>Pichia sorbitophila, an interspecies yeast hybrid reveals early steps of genome resolution following polyploidization.</title>
        <authorList>
            <person name="Leh Louis V."/>
            <person name="Despons L."/>
            <person name="Friedrich A."/>
            <person name="Martin T."/>
            <person name="Durrens P."/>
            <person name="Casaregola S."/>
            <person name="Neuveglise C."/>
            <person name="Fairhead C."/>
            <person name="Marck C."/>
            <person name="Cruz J.A."/>
            <person name="Straub M.L."/>
            <person name="Kugler V."/>
            <person name="Sacerdot C."/>
            <person name="Uzunov Z."/>
            <person name="Thierry A."/>
            <person name="Weiss S."/>
            <person name="Bleykasten C."/>
            <person name="De Montigny J."/>
            <person name="Jacques N."/>
            <person name="Jung P."/>
            <person name="Lemaire M."/>
            <person name="Mallet S."/>
            <person name="Morel G."/>
            <person name="Richard G.F."/>
            <person name="Sarkar A."/>
            <person name="Savel G."/>
            <person name="Schacherer J."/>
            <person name="Seret M.L."/>
            <person name="Talla E."/>
            <person name="Samson G."/>
            <person name="Jubin C."/>
            <person name="Poulain J."/>
            <person name="Vacherie B."/>
            <person name="Barbe V."/>
            <person name="Pelletier E."/>
            <person name="Sherman D.J."/>
            <person name="Westhof E."/>
            <person name="Weissenbach J."/>
            <person name="Baret P.V."/>
            <person name="Wincker P."/>
            <person name="Gaillardin C."/>
            <person name="Dujon B."/>
            <person name="Souciet J.L."/>
        </authorList>
    </citation>
    <scope>NUCLEOTIDE SEQUENCE [LARGE SCALE GENOMIC DNA]</scope>
    <source>
        <strain evidence="10">CBS 270.75 / DBVPG 7215 / KCTC 17166 / NRRL Y-17582</strain>
    </source>
</reference>
<dbReference type="OrthoDB" id="6372431at2759"/>
<keyword evidence="7" id="KW-0067">ATP-binding</keyword>
<dbReference type="GO" id="GO:0045134">
    <property type="term" value="F:UDP phosphatase activity"/>
    <property type="evidence" value="ECO:0007669"/>
    <property type="project" value="EnsemblFungi"/>
</dbReference>
<dbReference type="RefSeq" id="XP_003645855.1">
    <property type="nucleotide sequence ID" value="XM_003645807.1"/>
</dbReference>
<keyword evidence="3 8" id="KW-0378">Hydrolase</keyword>
<dbReference type="AlphaFoldDB" id="G8JQQ4"/>
<comment type="subcellular location">
    <subcellularLocation>
        <location evidence="1">Golgi apparatus membrane</location>
        <topology evidence="1">Single-pass type II membrane protein</topology>
    </subcellularLocation>
</comment>
<keyword evidence="10" id="KW-1185">Reference proteome</keyword>
<evidence type="ECO:0000256" key="7">
    <source>
        <dbReference type="PIRSR" id="PIRSR600407-2"/>
    </source>
</evidence>
<dbReference type="KEGG" id="erc:Ecym_3567"/>
<dbReference type="CDD" id="cd24040">
    <property type="entry name" value="ASKHA_NBD_GDA1"/>
    <property type="match status" value="1"/>
</dbReference>
<feature type="binding site" evidence="7">
    <location>
        <begin position="251"/>
        <end position="255"/>
    </location>
    <ligand>
        <name>ATP</name>
        <dbReference type="ChEBI" id="CHEBI:30616"/>
    </ligand>
</feature>
<gene>
    <name evidence="9" type="ordered locus">Ecym_3567</name>
</gene>
<dbReference type="GO" id="GO:0000139">
    <property type="term" value="C:Golgi membrane"/>
    <property type="evidence" value="ECO:0007669"/>
    <property type="project" value="UniProtKB-SubCell"/>
</dbReference>
<dbReference type="HOGENOM" id="CLU_010246_4_1_1"/>
<protein>
    <recommendedName>
        <fullName evidence="5">guanosine-diphosphatase</fullName>
        <ecNumber evidence="5">3.6.1.42</ecNumber>
    </recommendedName>
</protein>
<evidence type="ECO:0000256" key="2">
    <source>
        <dbReference type="ARBA" id="ARBA00009283"/>
    </source>
</evidence>
<evidence type="ECO:0000256" key="6">
    <source>
        <dbReference type="PIRSR" id="PIRSR600407-1"/>
    </source>
</evidence>
<evidence type="ECO:0000313" key="9">
    <source>
        <dbReference type="EMBL" id="AET39038.1"/>
    </source>
</evidence>
<feature type="active site" description="Proton acceptor" evidence="6">
    <location>
        <position position="220"/>
    </location>
</feature>
<dbReference type="Gene3D" id="3.30.420.150">
    <property type="entry name" value="Exopolyphosphatase. Domain 2"/>
    <property type="match status" value="1"/>
</dbReference>
<evidence type="ECO:0000256" key="5">
    <source>
        <dbReference type="ARBA" id="ARBA00038903"/>
    </source>
</evidence>
<evidence type="ECO:0000256" key="4">
    <source>
        <dbReference type="ARBA" id="ARBA00037742"/>
    </source>
</evidence>